<dbReference type="GO" id="GO:0005506">
    <property type="term" value="F:iron ion binding"/>
    <property type="evidence" value="ECO:0007669"/>
    <property type="project" value="InterPro"/>
</dbReference>
<dbReference type="AlphaFoldDB" id="A0A0B5F451"/>
<evidence type="ECO:0000256" key="2">
    <source>
        <dbReference type="ARBA" id="ARBA00022617"/>
    </source>
</evidence>
<evidence type="ECO:0000313" key="10">
    <source>
        <dbReference type="EMBL" id="VVG69135.1"/>
    </source>
</evidence>
<evidence type="ECO:0000313" key="11">
    <source>
        <dbReference type="Proteomes" id="UP000270216"/>
    </source>
</evidence>
<feature type="domain" description="Cytochrome c" evidence="8">
    <location>
        <begin position="15"/>
        <end position="106"/>
    </location>
</feature>
<reference evidence="10 12" key="2">
    <citation type="submission" date="2019-08" db="EMBL/GenBank/DDBJ databases">
        <authorList>
            <person name="Peeters C."/>
        </authorList>
    </citation>
    <scope>NUCLEOTIDE SEQUENCE [LARGE SCALE GENOMIC DNA]</scope>
    <source>
        <strain evidence="10 12">LMG 18089</strain>
    </source>
</reference>
<dbReference type="SUPFAM" id="SSF46626">
    <property type="entry name" value="Cytochrome c"/>
    <property type="match status" value="1"/>
</dbReference>
<gene>
    <name evidence="9" type="ORF">EJE83_13690</name>
    <name evidence="10" type="ORF">PAP18089_00087</name>
</gene>
<dbReference type="InterPro" id="IPR036909">
    <property type="entry name" value="Cyt_c-like_dom_sf"/>
</dbReference>
<dbReference type="InterPro" id="IPR002324">
    <property type="entry name" value="Cyt_c_ID"/>
</dbReference>
<feature type="signal peptide" evidence="7">
    <location>
        <begin position="1"/>
        <end position="19"/>
    </location>
</feature>
<evidence type="ECO:0000256" key="7">
    <source>
        <dbReference type="SAM" id="SignalP"/>
    </source>
</evidence>
<dbReference type="Proteomes" id="UP000270216">
    <property type="component" value="Unassembled WGS sequence"/>
</dbReference>
<dbReference type="KEGG" id="papi:SG18_07940"/>
<keyword evidence="10" id="KW-0812">Transmembrane</keyword>
<name>A0A0B5F451_9BURK</name>
<evidence type="ECO:0000313" key="12">
    <source>
        <dbReference type="Proteomes" id="UP000364291"/>
    </source>
</evidence>
<comment type="PTM">
    <text evidence="6">Binds 1 heme c group covalently per subunit.</text>
</comment>
<evidence type="ECO:0000256" key="4">
    <source>
        <dbReference type="ARBA" id="ARBA00022982"/>
    </source>
</evidence>
<feature type="binding site" description="covalent" evidence="6">
    <location>
        <position position="84"/>
    </location>
    <ligand>
        <name>heme c</name>
        <dbReference type="ChEBI" id="CHEBI:61717"/>
    </ligand>
</feature>
<evidence type="ECO:0000256" key="3">
    <source>
        <dbReference type="ARBA" id="ARBA00022723"/>
    </source>
</evidence>
<keyword evidence="3 6" id="KW-0479">Metal-binding</keyword>
<reference evidence="9 11" key="1">
    <citation type="submission" date="2018-12" db="EMBL/GenBank/DDBJ databases">
        <title>Whole genome sequence of a Pandoraea apista isolate from a patient with cystic fibrosis.</title>
        <authorList>
            <person name="Kenna D.T."/>
            <person name="Turton J.F."/>
        </authorList>
    </citation>
    <scope>NUCLEOTIDE SEQUENCE [LARGE SCALE GENOMIC DNA]</scope>
    <source>
        <strain evidence="9 11">Pa13324</strain>
    </source>
</reference>
<dbReference type="STRING" id="93218.XM39_07955"/>
<evidence type="ECO:0000256" key="6">
    <source>
        <dbReference type="PIRSR" id="PIRSR602324-1"/>
    </source>
</evidence>
<evidence type="ECO:0000313" key="9">
    <source>
        <dbReference type="EMBL" id="RSK80320.1"/>
    </source>
</evidence>
<keyword evidence="11" id="KW-1185">Reference proteome</keyword>
<dbReference type="GeneID" id="47012367"/>
<keyword evidence="5 6" id="KW-0408">Iron</keyword>
<dbReference type="RefSeq" id="WP_042113532.1">
    <property type="nucleotide sequence ID" value="NZ_CABPSX010000001.1"/>
</dbReference>
<dbReference type="OrthoDB" id="9814063at2"/>
<keyword evidence="7" id="KW-0732">Signal</keyword>
<dbReference type="InterPro" id="IPR009056">
    <property type="entry name" value="Cyt_c-like_dom"/>
</dbReference>
<dbReference type="PRINTS" id="PR00606">
    <property type="entry name" value="CYTCHROMECID"/>
</dbReference>
<organism evidence="10 12">
    <name type="scientific">Pandoraea apista</name>
    <dbReference type="NCBI Taxonomy" id="93218"/>
    <lineage>
        <taxon>Bacteria</taxon>
        <taxon>Pseudomonadati</taxon>
        <taxon>Pseudomonadota</taxon>
        <taxon>Betaproteobacteria</taxon>
        <taxon>Burkholderiales</taxon>
        <taxon>Burkholderiaceae</taxon>
        <taxon>Pandoraea</taxon>
    </lineage>
</organism>
<keyword evidence="1" id="KW-0813">Transport</keyword>
<keyword evidence="2 6" id="KW-0349">Heme</keyword>
<sequence>MKKMLIAAAMLAGTSLAHAGVDVAAATKLAGANACMGCHAVDKKLVGPSYQEVAAKYKGDKDAVAKLVKKVKGGGSGVWGPIPMPAHPNLSDADAKILVEWVLAGAPAK</sequence>
<feature type="binding site" description="covalent" evidence="6">
    <location>
        <position position="39"/>
    </location>
    <ligand>
        <name>heme c</name>
        <dbReference type="ChEBI" id="CHEBI:61717"/>
    </ligand>
</feature>
<evidence type="ECO:0000259" key="8">
    <source>
        <dbReference type="PROSITE" id="PS51007"/>
    </source>
</evidence>
<dbReference type="Proteomes" id="UP000364291">
    <property type="component" value="Unassembled WGS sequence"/>
</dbReference>
<dbReference type="Gene3D" id="1.10.760.10">
    <property type="entry name" value="Cytochrome c-like domain"/>
    <property type="match status" value="1"/>
</dbReference>
<feature type="binding site" description="covalent" evidence="6">
    <location>
        <position position="35"/>
    </location>
    <ligand>
        <name>heme c</name>
        <dbReference type="ChEBI" id="CHEBI:61717"/>
    </ligand>
</feature>
<dbReference type="PROSITE" id="PS51007">
    <property type="entry name" value="CYTC"/>
    <property type="match status" value="1"/>
</dbReference>
<protein>
    <submittedName>
        <fullName evidence="9">C-type cytochrome</fullName>
    </submittedName>
    <submittedName>
        <fullName evidence="10">Cytochrome C transmembrane protein</fullName>
    </submittedName>
</protein>
<evidence type="ECO:0000256" key="5">
    <source>
        <dbReference type="ARBA" id="ARBA00023004"/>
    </source>
</evidence>
<dbReference type="EMBL" id="RWHX01000022">
    <property type="protein sequence ID" value="RSK80320.1"/>
    <property type="molecule type" value="Genomic_DNA"/>
</dbReference>
<dbReference type="EMBL" id="CABPSX010000001">
    <property type="protein sequence ID" value="VVG69135.1"/>
    <property type="molecule type" value="Genomic_DNA"/>
</dbReference>
<proteinExistence type="predicted"/>
<dbReference type="Pfam" id="PF00034">
    <property type="entry name" value="Cytochrom_C"/>
    <property type="match status" value="1"/>
</dbReference>
<keyword evidence="4" id="KW-0249">Electron transport</keyword>
<evidence type="ECO:0000256" key="1">
    <source>
        <dbReference type="ARBA" id="ARBA00022448"/>
    </source>
</evidence>
<dbReference type="GO" id="GO:0009055">
    <property type="term" value="F:electron transfer activity"/>
    <property type="evidence" value="ECO:0007669"/>
    <property type="project" value="InterPro"/>
</dbReference>
<feature type="chain" id="PRO_5014508790" evidence="7">
    <location>
        <begin position="20"/>
        <end position="109"/>
    </location>
</feature>
<dbReference type="GO" id="GO:0020037">
    <property type="term" value="F:heme binding"/>
    <property type="evidence" value="ECO:0007669"/>
    <property type="project" value="InterPro"/>
</dbReference>
<keyword evidence="10" id="KW-0472">Membrane</keyword>
<accession>A0A0B5F451</accession>